<reference evidence="2" key="1">
    <citation type="submission" date="2017-02" db="EMBL/GenBank/DDBJ databases">
        <authorList>
            <person name="Regsiter A."/>
            <person name="William W."/>
        </authorList>
    </citation>
    <scope>NUCLEOTIDE SEQUENCE</scope>
    <source>
        <strain evidence="2">Bib</strain>
    </source>
</reference>
<feature type="coiled-coil region" evidence="1">
    <location>
        <begin position="231"/>
        <end position="258"/>
    </location>
</feature>
<dbReference type="AlphaFoldDB" id="A0A3P3XLU0"/>
<sequence length="271" mass="30371">MNQDRVHEILEAIEPAPAPFTLVFSGRTNKKVNGLYKPAKAEIILHNRNFDSDNQLIYTAIHEYAHHLIFVRHGGLPMPRPHTQEFWALFHELLEKAEQKGFYTSVFDSVPEFASLTMEIKNRCLAGNGSLLLELGRLLVQAEELCRIHKARFEDYVERVLGLPKRTASTAIQAQTLNLDPSLGWDGLALVASIRDPEARSKAAEALSNGATPLIAKRVAMPPQDDSGDPVETLLAEHKKLERSIASMTERLQRIEDKLRTMGISEDEISS</sequence>
<evidence type="ECO:0008006" key="3">
    <source>
        <dbReference type="Google" id="ProtNLM"/>
    </source>
</evidence>
<proteinExistence type="predicted"/>
<organism evidence="2">
    <name type="scientific">uncultured spirochete</name>
    <dbReference type="NCBI Taxonomy" id="156406"/>
    <lineage>
        <taxon>Bacteria</taxon>
        <taxon>Pseudomonadati</taxon>
        <taxon>Spirochaetota</taxon>
        <taxon>Spirochaetia</taxon>
        <taxon>Spirochaetales</taxon>
        <taxon>environmental samples</taxon>
    </lineage>
</organism>
<protein>
    <recommendedName>
        <fullName evidence="3">SprT-like domain-containing protein</fullName>
    </recommendedName>
</protein>
<evidence type="ECO:0000313" key="2">
    <source>
        <dbReference type="EMBL" id="SLM15726.1"/>
    </source>
</evidence>
<keyword evidence="1" id="KW-0175">Coiled coil</keyword>
<dbReference type="EMBL" id="FWDM01000039">
    <property type="protein sequence ID" value="SLM15726.1"/>
    <property type="molecule type" value="Genomic_DNA"/>
</dbReference>
<gene>
    <name evidence="2" type="ORF">SPIROBIBN47_70008</name>
</gene>
<name>A0A3P3XLU0_9SPIR</name>
<evidence type="ECO:0000256" key="1">
    <source>
        <dbReference type="SAM" id="Coils"/>
    </source>
</evidence>
<accession>A0A3P3XLU0</accession>